<comment type="caution">
    <text evidence="3">The sequence shown here is derived from an EMBL/GenBank/DDBJ whole genome shotgun (WGS) entry which is preliminary data.</text>
</comment>
<dbReference type="Proteomes" id="UP001283341">
    <property type="component" value="Unassembled WGS sequence"/>
</dbReference>
<keyword evidence="1" id="KW-0812">Transmembrane</keyword>
<reference evidence="3" key="2">
    <citation type="submission" date="2023-06" db="EMBL/GenBank/DDBJ databases">
        <authorList>
            <consortium name="Lawrence Berkeley National Laboratory"/>
            <person name="Haridas S."/>
            <person name="Hensen N."/>
            <person name="Bonometti L."/>
            <person name="Westerberg I."/>
            <person name="Brannstrom I.O."/>
            <person name="Guillou S."/>
            <person name="Cros-Aarteil S."/>
            <person name="Calhoun S."/>
            <person name="Kuo A."/>
            <person name="Mondo S."/>
            <person name="Pangilinan J."/>
            <person name="Riley R."/>
            <person name="Labutti K."/>
            <person name="Andreopoulos B."/>
            <person name="Lipzen A."/>
            <person name="Chen C."/>
            <person name="Yanf M."/>
            <person name="Daum C."/>
            <person name="Ng V."/>
            <person name="Clum A."/>
            <person name="Steindorff A."/>
            <person name="Ohm R."/>
            <person name="Martin F."/>
            <person name="Silar P."/>
            <person name="Natvig D."/>
            <person name="Lalanne C."/>
            <person name="Gautier V."/>
            <person name="Ament-Velasquez S.L."/>
            <person name="Kruys A."/>
            <person name="Hutchinson M.I."/>
            <person name="Powell A.J."/>
            <person name="Barry K."/>
            <person name="Miller A.N."/>
            <person name="Grigoriev I.V."/>
            <person name="Debuchy R."/>
            <person name="Gladieux P."/>
            <person name="Thoren M.H."/>
            <person name="Johannesson H."/>
        </authorList>
    </citation>
    <scope>NUCLEOTIDE SEQUENCE</scope>
    <source>
        <strain evidence="3">CBS 118394</strain>
    </source>
</reference>
<keyword evidence="2" id="KW-0732">Signal</keyword>
<organism evidence="3 4">
    <name type="scientific">Apodospora peruviana</name>
    <dbReference type="NCBI Taxonomy" id="516989"/>
    <lineage>
        <taxon>Eukaryota</taxon>
        <taxon>Fungi</taxon>
        <taxon>Dikarya</taxon>
        <taxon>Ascomycota</taxon>
        <taxon>Pezizomycotina</taxon>
        <taxon>Sordariomycetes</taxon>
        <taxon>Sordariomycetidae</taxon>
        <taxon>Sordariales</taxon>
        <taxon>Lasiosphaeriaceae</taxon>
        <taxon>Apodospora</taxon>
    </lineage>
</organism>
<reference evidence="3" key="1">
    <citation type="journal article" date="2023" name="Mol. Phylogenet. Evol.">
        <title>Genome-scale phylogeny and comparative genomics of the fungal order Sordariales.</title>
        <authorList>
            <person name="Hensen N."/>
            <person name="Bonometti L."/>
            <person name="Westerberg I."/>
            <person name="Brannstrom I.O."/>
            <person name="Guillou S."/>
            <person name="Cros-Aarteil S."/>
            <person name="Calhoun S."/>
            <person name="Haridas S."/>
            <person name="Kuo A."/>
            <person name="Mondo S."/>
            <person name="Pangilinan J."/>
            <person name="Riley R."/>
            <person name="LaButti K."/>
            <person name="Andreopoulos B."/>
            <person name="Lipzen A."/>
            <person name="Chen C."/>
            <person name="Yan M."/>
            <person name="Daum C."/>
            <person name="Ng V."/>
            <person name="Clum A."/>
            <person name="Steindorff A."/>
            <person name="Ohm R.A."/>
            <person name="Martin F."/>
            <person name="Silar P."/>
            <person name="Natvig D.O."/>
            <person name="Lalanne C."/>
            <person name="Gautier V."/>
            <person name="Ament-Velasquez S.L."/>
            <person name="Kruys A."/>
            <person name="Hutchinson M.I."/>
            <person name="Powell A.J."/>
            <person name="Barry K."/>
            <person name="Miller A.N."/>
            <person name="Grigoriev I.V."/>
            <person name="Debuchy R."/>
            <person name="Gladieux P."/>
            <person name="Hiltunen Thoren M."/>
            <person name="Johannesson H."/>
        </authorList>
    </citation>
    <scope>NUCLEOTIDE SEQUENCE</scope>
    <source>
        <strain evidence="3">CBS 118394</strain>
    </source>
</reference>
<evidence type="ECO:0000256" key="2">
    <source>
        <dbReference type="SAM" id="SignalP"/>
    </source>
</evidence>
<protein>
    <recommendedName>
        <fullName evidence="5">Secreted protein</fullName>
    </recommendedName>
</protein>
<sequence length="133" mass="14626">MQTVGVSTFILFVCLFSSARLLPFPRCYLVKVMDVHDCAWLVGASDSLVFRDSLSVLPGRPVGALRYGNMVVVSTLCQFCFLVVRIEEKKGILIQHSGLLLFTKVEGATRPGASLLPMEDSWECQIIGSALML</sequence>
<proteinExistence type="predicted"/>
<dbReference type="AlphaFoldDB" id="A0AAE0LZ36"/>
<evidence type="ECO:0000313" key="4">
    <source>
        <dbReference type="Proteomes" id="UP001283341"/>
    </source>
</evidence>
<dbReference type="EMBL" id="JAUEDM010000008">
    <property type="protein sequence ID" value="KAK3313261.1"/>
    <property type="molecule type" value="Genomic_DNA"/>
</dbReference>
<accession>A0AAE0LZ36</accession>
<keyword evidence="1" id="KW-1133">Transmembrane helix</keyword>
<evidence type="ECO:0008006" key="5">
    <source>
        <dbReference type="Google" id="ProtNLM"/>
    </source>
</evidence>
<evidence type="ECO:0000313" key="3">
    <source>
        <dbReference type="EMBL" id="KAK3313261.1"/>
    </source>
</evidence>
<name>A0AAE0LZ36_9PEZI</name>
<gene>
    <name evidence="3" type="ORF">B0H66DRAFT_389304</name>
</gene>
<feature type="chain" id="PRO_5042152855" description="Secreted protein" evidence="2">
    <location>
        <begin position="22"/>
        <end position="133"/>
    </location>
</feature>
<evidence type="ECO:0000256" key="1">
    <source>
        <dbReference type="SAM" id="Phobius"/>
    </source>
</evidence>
<feature type="signal peptide" evidence="2">
    <location>
        <begin position="1"/>
        <end position="21"/>
    </location>
</feature>
<keyword evidence="4" id="KW-1185">Reference proteome</keyword>
<keyword evidence="1" id="KW-0472">Membrane</keyword>
<feature type="transmembrane region" description="Helical" evidence="1">
    <location>
        <begin position="64"/>
        <end position="84"/>
    </location>
</feature>